<reference evidence="1" key="1">
    <citation type="submission" date="2019-08" db="EMBL/GenBank/DDBJ databases">
        <title>Genome sequence of Clostridiales bacterium MT110.</title>
        <authorList>
            <person name="Cao J."/>
        </authorList>
    </citation>
    <scope>NUCLEOTIDE SEQUENCE</scope>
    <source>
        <strain evidence="1">MT110</strain>
    </source>
</reference>
<gene>
    <name evidence="1" type="ORF">FRZ06_01890</name>
</gene>
<dbReference type="EMBL" id="CP042469">
    <property type="protein sequence ID" value="QOX62189.1"/>
    <property type="molecule type" value="Genomic_DNA"/>
</dbReference>
<organism evidence="1 2">
    <name type="scientific">Anoxybacterium hadale</name>
    <dbReference type="NCBI Taxonomy" id="3408580"/>
    <lineage>
        <taxon>Bacteria</taxon>
        <taxon>Bacillati</taxon>
        <taxon>Bacillota</taxon>
        <taxon>Clostridia</taxon>
        <taxon>Peptostreptococcales</taxon>
        <taxon>Anaerovoracaceae</taxon>
        <taxon>Anoxybacterium</taxon>
    </lineage>
</organism>
<sequence>MIKHQIEKGLTYTYSKVTTTKDAYASSNAGTLDYLVSTPSILLMMIDASTEMLDRRLPSDFITVGKKIELNHEHPSLVGEVITLHLAVENVDHHSVLLRFEASDSKGSVCSGKYERAIINKTKLLDVAYQRSPGLL</sequence>
<name>A0ACD1A722_9FIRM</name>
<dbReference type="Proteomes" id="UP000594014">
    <property type="component" value="Chromosome"/>
</dbReference>
<proteinExistence type="predicted"/>
<accession>A0ACD1A722</accession>
<protein>
    <submittedName>
        <fullName evidence="1">Uncharacterized protein</fullName>
    </submittedName>
</protein>
<evidence type="ECO:0000313" key="1">
    <source>
        <dbReference type="EMBL" id="QOX62189.1"/>
    </source>
</evidence>
<evidence type="ECO:0000313" key="2">
    <source>
        <dbReference type="Proteomes" id="UP000594014"/>
    </source>
</evidence>
<keyword evidence="2" id="KW-1185">Reference proteome</keyword>